<dbReference type="Proteomes" id="UP000761423">
    <property type="component" value="Unassembled WGS sequence"/>
</dbReference>
<evidence type="ECO:0000313" key="1">
    <source>
        <dbReference type="EMBL" id="NHM03361.1"/>
    </source>
</evidence>
<evidence type="ECO:0000313" key="2">
    <source>
        <dbReference type="Proteomes" id="UP000761423"/>
    </source>
</evidence>
<organism evidence="1 2">
    <name type="scientific">Flavobacterium celericrescens</name>
    <dbReference type="NCBI Taxonomy" id="2709780"/>
    <lineage>
        <taxon>Bacteria</taxon>
        <taxon>Pseudomonadati</taxon>
        <taxon>Bacteroidota</taxon>
        <taxon>Flavobacteriia</taxon>
        <taxon>Flavobacteriales</taxon>
        <taxon>Flavobacteriaceae</taxon>
        <taxon>Flavobacterium</taxon>
    </lineage>
</organism>
<gene>
    <name evidence="1" type="ORF">G4L40_01440</name>
</gene>
<accession>A0ABX0IDB7</accession>
<reference evidence="1 2" key="1">
    <citation type="submission" date="2020-02" db="EMBL/GenBank/DDBJ databases">
        <authorList>
            <person name="Chen W.-M."/>
        </authorList>
    </citation>
    <scope>NUCLEOTIDE SEQUENCE [LARGE SCALE GENOMIC DNA]</scope>
    <source>
        <strain evidence="1 2">TWA-26</strain>
    </source>
</reference>
<evidence type="ECO:0008006" key="3">
    <source>
        <dbReference type="Google" id="ProtNLM"/>
    </source>
</evidence>
<dbReference type="EMBL" id="JAAJBV010000001">
    <property type="protein sequence ID" value="NHM03361.1"/>
    <property type="molecule type" value="Genomic_DNA"/>
</dbReference>
<dbReference type="RefSeq" id="WP_166235292.1">
    <property type="nucleotide sequence ID" value="NZ_JAAJBV010000001.1"/>
</dbReference>
<name>A0ABX0IDB7_9FLAO</name>
<comment type="caution">
    <text evidence="1">The sequence shown here is derived from an EMBL/GenBank/DDBJ whole genome shotgun (WGS) entry which is preliminary data.</text>
</comment>
<protein>
    <recommendedName>
        <fullName evidence="3">Lipoprotein</fullName>
    </recommendedName>
</protein>
<sequence length="125" mass="14457">MKENRLLKISALFFVSLIVFGCSSIRINEVQRRFILENKGEKKYFLIEYINKNRNLIGEVPTLIINKKDGQEIIRSDEKFDSRLNLKRNDIVRIDILSIEKSIPLYGSAGKNGVITIYCYGKSNL</sequence>
<keyword evidence="2" id="KW-1185">Reference proteome</keyword>
<proteinExistence type="predicted"/>
<dbReference type="PROSITE" id="PS51257">
    <property type="entry name" value="PROKAR_LIPOPROTEIN"/>
    <property type="match status" value="1"/>
</dbReference>